<accession>A0A9J6BM11</accession>
<keyword evidence="1" id="KW-1015">Disulfide bond</keyword>
<dbReference type="EMBL" id="JADBJN010000003">
    <property type="protein sequence ID" value="KAG5670913.1"/>
    <property type="molecule type" value="Genomic_DNA"/>
</dbReference>
<proteinExistence type="predicted"/>
<dbReference type="AlphaFoldDB" id="A0A9J6BM11"/>
<dbReference type="Gene3D" id="3.90.550.10">
    <property type="entry name" value="Spore Coat Polysaccharide Biosynthesis Protein SpsA, Chain A"/>
    <property type="match status" value="1"/>
</dbReference>
<comment type="caution">
    <text evidence="4">The sequence shown here is derived from an EMBL/GenBank/DDBJ whole genome shotgun (WGS) entry which is preliminary data.</text>
</comment>
<dbReference type="GO" id="GO:0005794">
    <property type="term" value="C:Golgi apparatus"/>
    <property type="evidence" value="ECO:0007669"/>
    <property type="project" value="TreeGrafter"/>
</dbReference>
<feature type="transmembrane region" description="Helical" evidence="2">
    <location>
        <begin position="12"/>
        <end position="29"/>
    </location>
</feature>
<keyword evidence="2" id="KW-0472">Membrane</keyword>
<evidence type="ECO:0000256" key="2">
    <source>
        <dbReference type="SAM" id="Phobius"/>
    </source>
</evidence>
<name>A0A9J6BM11_POLVA</name>
<evidence type="ECO:0000259" key="3">
    <source>
        <dbReference type="Pfam" id="PF00535"/>
    </source>
</evidence>
<dbReference type="InterPro" id="IPR029044">
    <property type="entry name" value="Nucleotide-diphossugar_trans"/>
</dbReference>
<dbReference type="OrthoDB" id="416652at2759"/>
<dbReference type="PANTHER" id="PTHR11675:SF43">
    <property type="entry name" value="POLYPEPTIDE N-ACETYLGALACTOSAMINYLTRANSFERASE 1"/>
    <property type="match status" value="1"/>
</dbReference>
<reference evidence="4" key="1">
    <citation type="submission" date="2021-03" db="EMBL/GenBank/DDBJ databases">
        <title>Chromosome level genome of the anhydrobiotic midge Polypedilum vanderplanki.</title>
        <authorList>
            <person name="Yoshida Y."/>
            <person name="Kikawada T."/>
            <person name="Gusev O."/>
        </authorList>
    </citation>
    <scope>NUCLEOTIDE SEQUENCE</scope>
    <source>
        <strain evidence="4">NIAS01</strain>
        <tissue evidence="4">Whole body or cell culture</tissue>
    </source>
</reference>
<keyword evidence="2" id="KW-0812">Transmembrane</keyword>
<feature type="domain" description="Glycosyltransferase 2-like" evidence="3">
    <location>
        <begin position="176"/>
        <end position="308"/>
    </location>
</feature>
<dbReference type="PANTHER" id="PTHR11675">
    <property type="entry name" value="N-ACETYLGALACTOSAMINYLTRANSFERASE"/>
    <property type="match status" value="1"/>
</dbReference>
<evidence type="ECO:0000256" key="1">
    <source>
        <dbReference type="ARBA" id="ARBA00023157"/>
    </source>
</evidence>
<dbReference type="Pfam" id="PF00535">
    <property type="entry name" value="Glycos_transf_2"/>
    <property type="match status" value="1"/>
</dbReference>
<dbReference type="GO" id="GO:0006493">
    <property type="term" value="P:protein O-linked glycosylation"/>
    <property type="evidence" value="ECO:0007669"/>
    <property type="project" value="TreeGrafter"/>
</dbReference>
<keyword evidence="5" id="KW-1185">Reference proteome</keyword>
<dbReference type="SUPFAM" id="SSF53448">
    <property type="entry name" value="Nucleotide-diphospho-sugar transferases"/>
    <property type="match status" value="1"/>
</dbReference>
<dbReference type="Proteomes" id="UP001107558">
    <property type="component" value="Chromosome 3"/>
</dbReference>
<protein>
    <recommendedName>
        <fullName evidence="3">Glycosyltransferase 2-like domain-containing protein</fullName>
    </recommendedName>
</protein>
<keyword evidence="2" id="KW-1133">Transmembrane helix</keyword>
<organism evidence="4 5">
    <name type="scientific">Polypedilum vanderplanki</name>
    <name type="common">Sleeping chironomid midge</name>
    <dbReference type="NCBI Taxonomy" id="319348"/>
    <lineage>
        <taxon>Eukaryota</taxon>
        <taxon>Metazoa</taxon>
        <taxon>Ecdysozoa</taxon>
        <taxon>Arthropoda</taxon>
        <taxon>Hexapoda</taxon>
        <taxon>Insecta</taxon>
        <taxon>Pterygota</taxon>
        <taxon>Neoptera</taxon>
        <taxon>Endopterygota</taxon>
        <taxon>Diptera</taxon>
        <taxon>Nematocera</taxon>
        <taxon>Chironomoidea</taxon>
        <taxon>Chironomidae</taxon>
        <taxon>Chironominae</taxon>
        <taxon>Polypedilum</taxon>
        <taxon>Polypedilum</taxon>
    </lineage>
</organism>
<sequence length="321" mass="36826">MISLRRNFLSKILLLVIVFILCIFYIRSLNNLNAISADRTKFLNVPQQQRLVQLDAADSIDQQIQEPQDNQIIIGLVNENNKVEGSKYKEKTINKYELEILRDLKKQQEIPNLGANGAIAHLRDPDDIAEGERQLSKIALNEELSNHISYNRSIPDARHPACRKKSYDISTLPTTSVIIIFFNEPYSVLVRTVHSVINTSPERLLKEVILVDDGSSNIELKKKLDHYVKTRFNDKVKVLRLKNRLGLIRARLAGARLAKADVLVFLDAHCECVVDWLQPLVQRIKEKRTSVLVPIIDVIEAKNFFYSTNGYENFQVSLFYT</sequence>
<dbReference type="InterPro" id="IPR001173">
    <property type="entry name" value="Glyco_trans_2-like"/>
</dbReference>
<gene>
    <name evidence="4" type="ORF">PVAND_001142</name>
</gene>
<evidence type="ECO:0000313" key="5">
    <source>
        <dbReference type="Proteomes" id="UP001107558"/>
    </source>
</evidence>
<evidence type="ECO:0000313" key="4">
    <source>
        <dbReference type="EMBL" id="KAG5670913.1"/>
    </source>
</evidence>
<dbReference type="GO" id="GO:0004653">
    <property type="term" value="F:polypeptide N-acetylgalactosaminyltransferase activity"/>
    <property type="evidence" value="ECO:0007669"/>
    <property type="project" value="TreeGrafter"/>
</dbReference>